<sequence length="491" mass="55992">MPLPASHLKARRPILQLQPHYLGTMAYRCGHHHCLARHWLDERVSGSRTAPVFSSCCARGKVKLPLIFDAPERLQRLYQGTDLLSNRFQNATRDYNNMFSFISMGGARRDMTVAGQMGVYTFKIQGQVYHQAGSLAPAPDGRPSYAQTYFVQTDPQAEAGIRLHGSSRRQDMDIETIKRVQEEIYRCSPFASFLRSASDTLSAAEREGNDTAIRIIDPGRIGGTDPRTYNRPTASEVAALILHDAHNTSHGRDLIFYYKEGPLRRVSELHPAFLPLRFPLLIPYGHFGWYPYIPLGIETPRAIFDPDQNVARAALLMPQVAESRGRGGTHKVTLEMFHAFHLHDHGQFSTLLHGRNLFQEYVVDAWTMIEQDRVQWQRNNQDTLRAEEYAGLQDALITGRDLNSVGKRTILAASFTGGPRWWQARYHDAIALSREYGRPDLFITMTTNVHWREIQDELYPGQTASDRPDLVSRVFWLKLDHLLFLTTKQHV</sequence>
<dbReference type="InterPro" id="IPR025476">
    <property type="entry name" value="Helitron_helicase-like"/>
</dbReference>
<reference evidence="2" key="1">
    <citation type="submission" date="2020-10" db="EMBL/GenBank/DDBJ databases">
        <authorList>
            <person name="Sedaghatjoo S."/>
        </authorList>
    </citation>
    <scope>NUCLEOTIDE SEQUENCE</scope>
    <source>
        <strain evidence="2">AZH3</strain>
    </source>
</reference>
<proteinExistence type="predicted"/>
<dbReference type="EMBL" id="CAJHJG010002277">
    <property type="protein sequence ID" value="CAD6919312.1"/>
    <property type="molecule type" value="Genomic_DNA"/>
</dbReference>
<dbReference type="Proteomes" id="UP000836402">
    <property type="component" value="Unassembled WGS sequence"/>
</dbReference>
<feature type="domain" description="Helitron helicase-like" evidence="1">
    <location>
        <begin position="338"/>
        <end position="487"/>
    </location>
</feature>
<evidence type="ECO:0000313" key="2">
    <source>
        <dbReference type="EMBL" id="CAD6919312.1"/>
    </source>
</evidence>
<protein>
    <recommendedName>
        <fullName evidence="1">Helitron helicase-like domain-containing protein</fullName>
    </recommendedName>
</protein>
<keyword evidence="3" id="KW-1185">Reference proteome</keyword>
<organism evidence="2 3">
    <name type="scientific">Tilletia caries</name>
    <name type="common">wheat bunt fungus</name>
    <dbReference type="NCBI Taxonomy" id="13290"/>
    <lineage>
        <taxon>Eukaryota</taxon>
        <taxon>Fungi</taxon>
        <taxon>Dikarya</taxon>
        <taxon>Basidiomycota</taxon>
        <taxon>Ustilaginomycotina</taxon>
        <taxon>Exobasidiomycetes</taxon>
        <taxon>Tilletiales</taxon>
        <taxon>Tilletiaceae</taxon>
        <taxon>Tilletia</taxon>
    </lineage>
</organism>
<dbReference type="PANTHER" id="PTHR45786:SF74">
    <property type="entry name" value="ATP-DEPENDENT DNA HELICASE"/>
    <property type="match status" value="1"/>
</dbReference>
<comment type="caution">
    <text evidence="2">The sequence shown here is derived from an EMBL/GenBank/DDBJ whole genome shotgun (WGS) entry which is preliminary data.</text>
</comment>
<dbReference type="Pfam" id="PF14214">
    <property type="entry name" value="Helitron_like_N"/>
    <property type="match status" value="1"/>
</dbReference>
<dbReference type="PANTHER" id="PTHR45786">
    <property type="entry name" value="DNA BINDING PROTEIN-LIKE"/>
    <property type="match status" value="1"/>
</dbReference>
<gene>
    <name evidence="2" type="ORF">JKIAZH3_G4552</name>
</gene>
<evidence type="ECO:0000259" key="1">
    <source>
        <dbReference type="Pfam" id="PF14214"/>
    </source>
</evidence>
<name>A0ABN7IUN3_9BASI</name>
<evidence type="ECO:0000313" key="3">
    <source>
        <dbReference type="Proteomes" id="UP000836402"/>
    </source>
</evidence>
<accession>A0ABN7IUN3</accession>
<feature type="non-terminal residue" evidence="2">
    <location>
        <position position="491"/>
    </location>
</feature>